<sequence>MRIGDCWFDPTNGELKHQRDDKRWHLPRAELHVLNTLIAHQGSPVSKFDLRGGDDEYPPLSDSSVARAVCMLRSYLGPEHELLIETIKGKGYLLHSQTPSKSAKQASPRWRYCYWRWLLSAGLALLVMASLYYLNHHTDPTPSEPVANQVLYTQSGQQLQLMLYANSRTNNQLLMQQAEVINQAMQTCNTTIWHEVYASLSHDKQVLNMTLRGESKGQSVVRNLKISDARQPKDFINKVWLQGANLCG</sequence>
<dbReference type="RefSeq" id="WP_207354155.1">
    <property type="nucleotide sequence ID" value="NZ_CP071503.1"/>
</dbReference>
<gene>
    <name evidence="5" type="ORF">JYB87_14380</name>
</gene>
<dbReference type="SMART" id="SM00862">
    <property type="entry name" value="Trans_reg_C"/>
    <property type="match status" value="1"/>
</dbReference>
<feature type="transmembrane region" description="Helical" evidence="3">
    <location>
        <begin position="114"/>
        <end position="134"/>
    </location>
</feature>
<dbReference type="Gene3D" id="1.10.10.10">
    <property type="entry name" value="Winged helix-like DNA-binding domain superfamily/Winged helix DNA-binding domain"/>
    <property type="match status" value="1"/>
</dbReference>
<evidence type="ECO:0000313" key="5">
    <source>
        <dbReference type="EMBL" id="QSX32917.1"/>
    </source>
</evidence>
<evidence type="ECO:0000259" key="4">
    <source>
        <dbReference type="PROSITE" id="PS51755"/>
    </source>
</evidence>
<dbReference type="Pfam" id="PF00486">
    <property type="entry name" value="Trans_reg_C"/>
    <property type="match status" value="1"/>
</dbReference>
<dbReference type="InterPro" id="IPR016032">
    <property type="entry name" value="Sig_transdc_resp-reg_C-effctor"/>
</dbReference>
<accession>A0ABX7QPH0</accession>
<keyword evidence="3" id="KW-0472">Membrane</keyword>
<dbReference type="Proteomes" id="UP000662770">
    <property type="component" value="Chromosome"/>
</dbReference>
<dbReference type="SUPFAM" id="SSF46894">
    <property type="entry name" value="C-terminal effector domain of the bipartite response regulators"/>
    <property type="match status" value="1"/>
</dbReference>
<dbReference type="InterPro" id="IPR001867">
    <property type="entry name" value="OmpR/PhoB-type_DNA-bd"/>
</dbReference>
<feature type="DNA-binding region" description="OmpR/PhoB-type" evidence="2">
    <location>
        <begin position="1"/>
        <end position="96"/>
    </location>
</feature>
<keyword evidence="6" id="KW-1185">Reference proteome</keyword>
<keyword evidence="3" id="KW-0812">Transmembrane</keyword>
<evidence type="ECO:0000313" key="6">
    <source>
        <dbReference type="Proteomes" id="UP000662770"/>
    </source>
</evidence>
<evidence type="ECO:0000256" key="2">
    <source>
        <dbReference type="PROSITE-ProRule" id="PRU01091"/>
    </source>
</evidence>
<protein>
    <submittedName>
        <fullName evidence="5">Helix-turn-helix domain-containing protein</fullName>
    </submittedName>
</protein>
<keyword evidence="3" id="KW-1133">Transmembrane helix</keyword>
<feature type="domain" description="OmpR/PhoB-type" evidence="4">
    <location>
        <begin position="1"/>
        <end position="96"/>
    </location>
</feature>
<reference evidence="5 6" key="1">
    <citation type="submission" date="2021-03" db="EMBL/GenBank/DDBJ databases">
        <title>Novel species identification of genus Shewanella.</title>
        <authorList>
            <person name="Liu G."/>
            <person name="Zhang Q."/>
        </authorList>
    </citation>
    <scope>NUCLEOTIDE SEQUENCE [LARGE SCALE GENOMIC DNA]</scope>
    <source>
        <strain evidence="5 6">FJAT-51800</strain>
    </source>
</reference>
<dbReference type="PROSITE" id="PS51755">
    <property type="entry name" value="OMPR_PHOB"/>
    <property type="match status" value="1"/>
</dbReference>
<keyword evidence="1 2" id="KW-0238">DNA-binding</keyword>
<dbReference type="EMBL" id="CP071503">
    <property type="protein sequence ID" value="QSX32917.1"/>
    <property type="molecule type" value="Genomic_DNA"/>
</dbReference>
<evidence type="ECO:0000256" key="1">
    <source>
        <dbReference type="ARBA" id="ARBA00023125"/>
    </source>
</evidence>
<name>A0ABX7QPH0_9GAMM</name>
<dbReference type="InterPro" id="IPR036388">
    <property type="entry name" value="WH-like_DNA-bd_sf"/>
</dbReference>
<organism evidence="5 6">
    <name type="scientific">Shewanella avicenniae</name>
    <dbReference type="NCBI Taxonomy" id="2814294"/>
    <lineage>
        <taxon>Bacteria</taxon>
        <taxon>Pseudomonadati</taxon>
        <taxon>Pseudomonadota</taxon>
        <taxon>Gammaproteobacteria</taxon>
        <taxon>Alteromonadales</taxon>
        <taxon>Shewanellaceae</taxon>
        <taxon>Shewanella</taxon>
    </lineage>
</organism>
<evidence type="ECO:0000256" key="3">
    <source>
        <dbReference type="SAM" id="Phobius"/>
    </source>
</evidence>
<proteinExistence type="predicted"/>